<name>A0A286UR18_9AGAM</name>
<dbReference type="SUPFAM" id="SSF54909">
    <property type="entry name" value="Dimeric alpha+beta barrel"/>
    <property type="match status" value="1"/>
</dbReference>
<comment type="caution">
    <text evidence="2">The sequence shown here is derived from an EMBL/GenBank/DDBJ whole genome shotgun (WGS) entry which is preliminary data.</text>
</comment>
<dbReference type="PANTHER" id="PTHR40624:SF1">
    <property type="entry name" value="BIOSYNTHESIS MONOOXYGENASE, PUTATIVE (AFU_ORTHOLOGUE AFUA_1G12025)-RELATED"/>
    <property type="match status" value="1"/>
</dbReference>
<proteinExistence type="predicted"/>
<evidence type="ECO:0000313" key="3">
    <source>
        <dbReference type="Proteomes" id="UP000217199"/>
    </source>
</evidence>
<accession>A0A286UR18</accession>
<dbReference type="InParanoid" id="A0A286UR18"/>
<sequence length="106" mass="11706">MSLTYDHFTSQVILVASLEEKPGKGDEVQNLLTAIHAFANSSSEPGCLTFRTVRSGDRFKVFEQYVNKDAVSKHFEGAQFKKLAESIPGVLTGPPALEYYEEFSSA</sequence>
<dbReference type="InterPro" id="IPR011008">
    <property type="entry name" value="Dimeric_a/b-barrel"/>
</dbReference>
<gene>
    <name evidence="2" type="ORF">PNOK_0197700</name>
</gene>
<dbReference type="PROSITE" id="PS51725">
    <property type="entry name" value="ABM"/>
    <property type="match status" value="1"/>
</dbReference>
<keyword evidence="2" id="KW-0560">Oxidoreductase</keyword>
<dbReference type="EMBL" id="NBII01000002">
    <property type="protein sequence ID" value="PAV22020.1"/>
    <property type="molecule type" value="Genomic_DNA"/>
</dbReference>
<dbReference type="PANTHER" id="PTHR40624">
    <property type="entry name" value="BIOSYNTHESIS MONOOXYGENASE, PUTATIVE (AFU_ORTHOLOGUE AFUA_1G12025)-RELATED"/>
    <property type="match status" value="1"/>
</dbReference>
<keyword evidence="3" id="KW-1185">Reference proteome</keyword>
<dbReference type="InterPro" id="IPR007138">
    <property type="entry name" value="ABM_dom"/>
</dbReference>
<protein>
    <submittedName>
        <fullName evidence="2">Antibiotic biosynthesis monooxygenase</fullName>
    </submittedName>
</protein>
<evidence type="ECO:0000259" key="1">
    <source>
        <dbReference type="PROSITE" id="PS51725"/>
    </source>
</evidence>
<dbReference type="GO" id="GO:0004497">
    <property type="term" value="F:monooxygenase activity"/>
    <property type="evidence" value="ECO:0007669"/>
    <property type="project" value="UniProtKB-KW"/>
</dbReference>
<feature type="domain" description="ABM" evidence="1">
    <location>
        <begin position="12"/>
        <end position="99"/>
    </location>
</feature>
<dbReference type="OrthoDB" id="10011777at2759"/>
<reference evidence="2 3" key="1">
    <citation type="journal article" date="2017" name="Mol. Ecol.">
        <title>Comparative and population genomic landscape of Phellinus noxius: A hypervariable fungus causing root rot in trees.</title>
        <authorList>
            <person name="Chung C.L."/>
            <person name="Lee T.J."/>
            <person name="Akiba M."/>
            <person name="Lee H.H."/>
            <person name="Kuo T.H."/>
            <person name="Liu D."/>
            <person name="Ke H.M."/>
            <person name="Yokoi T."/>
            <person name="Roa M.B."/>
            <person name="Lu M.J."/>
            <person name="Chang Y.Y."/>
            <person name="Ann P.J."/>
            <person name="Tsai J.N."/>
            <person name="Chen C.Y."/>
            <person name="Tzean S.S."/>
            <person name="Ota Y."/>
            <person name="Hattori T."/>
            <person name="Sahashi N."/>
            <person name="Liou R.F."/>
            <person name="Kikuchi T."/>
            <person name="Tsai I.J."/>
        </authorList>
    </citation>
    <scope>NUCLEOTIDE SEQUENCE [LARGE SCALE GENOMIC DNA]</scope>
    <source>
        <strain evidence="2 3">FFPRI411160</strain>
    </source>
</reference>
<evidence type="ECO:0000313" key="2">
    <source>
        <dbReference type="EMBL" id="PAV22020.1"/>
    </source>
</evidence>
<organism evidence="2 3">
    <name type="scientific">Pyrrhoderma noxium</name>
    <dbReference type="NCBI Taxonomy" id="2282107"/>
    <lineage>
        <taxon>Eukaryota</taxon>
        <taxon>Fungi</taxon>
        <taxon>Dikarya</taxon>
        <taxon>Basidiomycota</taxon>
        <taxon>Agaricomycotina</taxon>
        <taxon>Agaricomycetes</taxon>
        <taxon>Hymenochaetales</taxon>
        <taxon>Hymenochaetaceae</taxon>
        <taxon>Pyrrhoderma</taxon>
    </lineage>
</organism>
<keyword evidence="2" id="KW-0503">Monooxygenase</keyword>
<dbReference type="AlphaFoldDB" id="A0A286UR18"/>
<dbReference type="Pfam" id="PF03992">
    <property type="entry name" value="ABM"/>
    <property type="match status" value="1"/>
</dbReference>
<dbReference type="Gene3D" id="3.30.70.100">
    <property type="match status" value="1"/>
</dbReference>
<dbReference type="Proteomes" id="UP000217199">
    <property type="component" value="Unassembled WGS sequence"/>
</dbReference>